<keyword evidence="8 16" id="KW-0442">Lipid degradation</keyword>
<name>A0A558B4E7_9GAMM</name>
<dbReference type="GO" id="GO:0006457">
    <property type="term" value="P:protein folding"/>
    <property type="evidence" value="ECO:0007669"/>
    <property type="project" value="UniProtKB-UniRule"/>
</dbReference>
<keyword evidence="11 16" id="KW-0472">Membrane</keyword>
<dbReference type="SUPFAM" id="SSF158855">
    <property type="entry name" value="Lipase chaperone-like"/>
    <property type="match status" value="1"/>
</dbReference>
<evidence type="ECO:0000256" key="8">
    <source>
        <dbReference type="ARBA" id="ARBA00022963"/>
    </source>
</evidence>
<evidence type="ECO:0000256" key="9">
    <source>
        <dbReference type="ARBA" id="ARBA00022989"/>
    </source>
</evidence>
<evidence type="ECO:0000256" key="17">
    <source>
        <dbReference type="SAM" id="Coils"/>
    </source>
</evidence>
<dbReference type="GO" id="GO:0016042">
    <property type="term" value="P:lipid catabolic process"/>
    <property type="evidence" value="ECO:0007669"/>
    <property type="project" value="UniProtKB-UniRule"/>
</dbReference>
<reference evidence="19 20" key="1">
    <citation type="submission" date="2019-07" db="EMBL/GenBank/DDBJ databases">
        <title>The pathways for chlorine oxyanion respiration interact through the shared metabolite chlorate.</title>
        <authorList>
            <person name="Barnum T.P."/>
            <person name="Cheng Y."/>
            <person name="Hill K.A."/>
            <person name="Lucas L.N."/>
            <person name="Carlson H.K."/>
            <person name="Coates J.D."/>
        </authorList>
    </citation>
    <scope>NUCLEOTIDE SEQUENCE [LARGE SCALE GENOMIC DNA]</scope>
    <source>
        <strain evidence="19">UCB</strain>
    </source>
</reference>
<comment type="subcellular location">
    <subcellularLocation>
        <location evidence="2">Cell inner membrane</location>
        <topology evidence="2">Single-pass membrane protein</topology>
        <orientation evidence="2">Periplasmic side</orientation>
    </subcellularLocation>
</comment>
<dbReference type="InterPro" id="IPR004961">
    <property type="entry name" value="Lipase_chaperone"/>
</dbReference>
<dbReference type="GO" id="GO:0005886">
    <property type="term" value="C:plasma membrane"/>
    <property type="evidence" value="ECO:0007669"/>
    <property type="project" value="UniProtKB-SubCell"/>
</dbReference>
<keyword evidence="17" id="KW-0175">Coiled coil</keyword>
<evidence type="ECO:0000256" key="12">
    <source>
        <dbReference type="ARBA" id="ARBA00023186"/>
    </source>
</evidence>
<evidence type="ECO:0000256" key="7">
    <source>
        <dbReference type="ARBA" id="ARBA00022692"/>
    </source>
</evidence>
<dbReference type="EMBL" id="VMRX01000042">
    <property type="protein sequence ID" value="TVT31389.1"/>
    <property type="molecule type" value="Genomic_DNA"/>
</dbReference>
<keyword evidence="5 16" id="KW-1003">Cell membrane</keyword>
<evidence type="ECO:0000256" key="18">
    <source>
        <dbReference type="SAM" id="SignalP"/>
    </source>
</evidence>
<keyword evidence="6 16" id="KW-0997">Cell inner membrane</keyword>
<dbReference type="PROSITE" id="PS51257">
    <property type="entry name" value="PROKAR_LIPOPROTEIN"/>
    <property type="match status" value="1"/>
</dbReference>
<keyword evidence="7 16" id="KW-0812">Transmembrane</keyword>
<proteinExistence type="inferred from homology"/>
<evidence type="ECO:0000256" key="16">
    <source>
        <dbReference type="HAMAP-Rule" id="MF_00790"/>
    </source>
</evidence>
<evidence type="ECO:0000256" key="11">
    <source>
        <dbReference type="ARBA" id="ARBA00023136"/>
    </source>
</evidence>
<evidence type="ECO:0000256" key="10">
    <source>
        <dbReference type="ARBA" id="ARBA00023098"/>
    </source>
</evidence>
<dbReference type="AlphaFoldDB" id="A0A558B4E7"/>
<evidence type="ECO:0000256" key="3">
    <source>
        <dbReference type="ARBA" id="ARBA00010358"/>
    </source>
</evidence>
<comment type="function">
    <text evidence="1 16">May be involved in the folding of the extracellular lipase during its passage through the periplasm.</text>
</comment>
<evidence type="ECO:0000313" key="19">
    <source>
        <dbReference type="EMBL" id="TVT31389.1"/>
    </source>
</evidence>
<dbReference type="Proteomes" id="UP000319142">
    <property type="component" value="Unassembled WGS sequence"/>
</dbReference>
<keyword evidence="12 16" id="KW-0143">Chaperone</keyword>
<sequence>MNHKRFAVLAGLLLACGAAGWWLMPAPVQTAPEPVSSVVEQEHQQPAVTAGSSGSALVPSNVNHPALPRDERVSDIEVDGQVRLDMNGNLVLDRQLRRYLDFFIGLTGGASHYETLKARLASELKAQDLPPEIQRQVLAILDDYLSYRKAAEAMASNEHHSVDDVRQALGQIHDLRREHLGPDVAEGFFGEEERRLQVMLDRQKILSDESLTASERDRALAQLDQLLPEYSRELRRRSRTVVETAMQVQQLREQGASEAEVRELRLQAYGAEATERLAKLDQQRNQWQNRLGEYRQQKALIDNNEGLAPADRQAAVEALRERIFTEEHERRRIRALERTAGMDS</sequence>
<protein>
    <recommendedName>
        <fullName evidence="4 16">Lipase chaperone</fullName>
    </recommendedName>
    <alternativeName>
        <fullName evidence="16">Lipase activator protein</fullName>
    </alternativeName>
    <alternativeName>
        <fullName evidence="15 16">Lipase foldase</fullName>
    </alternativeName>
    <alternativeName>
        <fullName evidence="13 16">Lipase helper protein</fullName>
    </alternativeName>
    <alternativeName>
        <fullName evidence="14 16">Lipase modulator</fullName>
    </alternativeName>
</protein>
<dbReference type="Pfam" id="PF03280">
    <property type="entry name" value="Lipase_chap"/>
    <property type="match status" value="1"/>
</dbReference>
<dbReference type="GO" id="GO:0051082">
    <property type="term" value="F:unfolded protein binding"/>
    <property type="evidence" value="ECO:0007669"/>
    <property type="project" value="UniProtKB-UniRule"/>
</dbReference>
<keyword evidence="18" id="KW-0732">Signal</keyword>
<feature type="signal peptide" evidence="18">
    <location>
        <begin position="1"/>
        <end position="30"/>
    </location>
</feature>
<evidence type="ECO:0000256" key="6">
    <source>
        <dbReference type="ARBA" id="ARBA00022519"/>
    </source>
</evidence>
<evidence type="ECO:0000256" key="2">
    <source>
        <dbReference type="ARBA" id="ARBA00004383"/>
    </source>
</evidence>
<comment type="caution">
    <text evidence="19">The sequence shown here is derived from an EMBL/GenBank/DDBJ whole genome shotgun (WGS) entry which is preliminary data.</text>
</comment>
<organism evidence="19 20">
    <name type="scientific">Marinobacter vinifirmus</name>
    <dbReference type="NCBI Taxonomy" id="355591"/>
    <lineage>
        <taxon>Bacteria</taxon>
        <taxon>Pseudomonadati</taxon>
        <taxon>Pseudomonadota</taxon>
        <taxon>Gammaproteobacteria</taxon>
        <taxon>Pseudomonadales</taxon>
        <taxon>Marinobacteraceae</taxon>
        <taxon>Marinobacter</taxon>
    </lineage>
</organism>
<evidence type="ECO:0000256" key="1">
    <source>
        <dbReference type="ARBA" id="ARBA00003280"/>
    </source>
</evidence>
<evidence type="ECO:0000256" key="5">
    <source>
        <dbReference type="ARBA" id="ARBA00022475"/>
    </source>
</evidence>
<keyword evidence="10 16" id="KW-0443">Lipid metabolism</keyword>
<evidence type="ECO:0000313" key="20">
    <source>
        <dbReference type="Proteomes" id="UP000319142"/>
    </source>
</evidence>
<dbReference type="RefSeq" id="WP_273134624.1">
    <property type="nucleotide sequence ID" value="NZ_VMRX01000042.1"/>
</dbReference>
<gene>
    <name evidence="16" type="primary">lifO</name>
    <name evidence="19" type="ORF">FHK81_14985</name>
</gene>
<comment type="similarity">
    <text evidence="3 16">Belongs to the lipase chaperone family.</text>
</comment>
<evidence type="ECO:0000256" key="13">
    <source>
        <dbReference type="ARBA" id="ARBA00030948"/>
    </source>
</evidence>
<keyword evidence="9 16" id="KW-1133">Transmembrane helix</keyword>
<evidence type="ECO:0000256" key="15">
    <source>
        <dbReference type="ARBA" id="ARBA00033028"/>
    </source>
</evidence>
<accession>A0A558B4E7</accession>
<dbReference type="HAMAP" id="MF_00790">
    <property type="entry name" value="Lipase_chap"/>
    <property type="match status" value="1"/>
</dbReference>
<feature type="chain" id="PRO_5021947472" description="Lipase chaperone" evidence="18">
    <location>
        <begin position="31"/>
        <end position="344"/>
    </location>
</feature>
<evidence type="ECO:0000256" key="14">
    <source>
        <dbReference type="ARBA" id="ARBA00031542"/>
    </source>
</evidence>
<feature type="coiled-coil region" evidence="17">
    <location>
        <begin position="270"/>
        <end position="297"/>
    </location>
</feature>
<evidence type="ECO:0000256" key="4">
    <source>
        <dbReference type="ARBA" id="ARBA00019692"/>
    </source>
</evidence>